<evidence type="ECO:0000313" key="2">
    <source>
        <dbReference type="Proteomes" id="UP000032305"/>
    </source>
</evidence>
<dbReference type="Gene3D" id="3.30.70.240">
    <property type="match status" value="1"/>
</dbReference>
<dbReference type="AlphaFoldDB" id="A0A0A1WAX2"/>
<comment type="caution">
    <text evidence="1">The sequence shown here is derived from an EMBL/GenBank/DDBJ whole genome shotgun (WGS) entry which is preliminary data.</text>
</comment>
<accession>A0A0A1WAX2</accession>
<dbReference type="RefSeq" id="WP_042490184.1">
    <property type="nucleotide sequence ID" value="NZ_BBPI01000076.1"/>
</dbReference>
<dbReference type="InterPro" id="IPR010152">
    <property type="entry name" value="CRISPR-assoc_prot_Cas2_sub"/>
</dbReference>
<proteinExistence type="predicted"/>
<reference evidence="1 2" key="1">
    <citation type="submission" date="2014-11" db="EMBL/GenBank/DDBJ databases">
        <title>Whole genome shotgun sequence of Sphingomonas parapaucimobilis NBRC 15100.</title>
        <authorList>
            <person name="Katano-Makiyama Y."/>
            <person name="Hosoyama A."/>
            <person name="Hashimoto M."/>
            <person name="Hosoyama Y."/>
            <person name="Noguchi M."/>
            <person name="Numata M."/>
            <person name="Tsuchikane K."/>
            <person name="Hirakata S."/>
            <person name="Uohara A."/>
            <person name="Shimodaira J."/>
            <person name="Ohji S."/>
            <person name="Ichikawa N."/>
            <person name="Kimura A."/>
            <person name="Yamazoe A."/>
            <person name="Fujita N."/>
        </authorList>
    </citation>
    <scope>NUCLEOTIDE SEQUENCE [LARGE SCALE GENOMIC DNA]</scope>
    <source>
        <strain evidence="1 2">NBRC 15100</strain>
    </source>
</reference>
<dbReference type="EMBL" id="BBPI01000076">
    <property type="protein sequence ID" value="GAM02312.1"/>
    <property type="molecule type" value="Genomic_DNA"/>
</dbReference>
<dbReference type="Pfam" id="PF09707">
    <property type="entry name" value="Cas_Cas2CT1978"/>
    <property type="match status" value="1"/>
</dbReference>
<protein>
    <submittedName>
        <fullName evidence="1">Putative CRISPR-associated helicase Cas3</fullName>
    </submittedName>
</protein>
<dbReference type="NCBIfam" id="TIGR01873">
    <property type="entry name" value="cas_CT1978"/>
    <property type="match status" value="1"/>
</dbReference>
<dbReference type="OrthoDB" id="7570605at2"/>
<organism evidence="1 2">
    <name type="scientific">Sphingomonas parapaucimobilis NBRC 15100</name>
    <dbReference type="NCBI Taxonomy" id="1219049"/>
    <lineage>
        <taxon>Bacteria</taxon>
        <taxon>Pseudomonadati</taxon>
        <taxon>Pseudomonadota</taxon>
        <taxon>Alphaproteobacteria</taxon>
        <taxon>Sphingomonadales</taxon>
        <taxon>Sphingomonadaceae</taxon>
        <taxon>Sphingomonas</taxon>
    </lineage>
</organism>
<evidence type="ECO:0000313" key="1">
    <source>
        <dbReference type="EMBL" id="GAM02312.1"/>
    </source>
</evidence>
<keyword evidence="2" id="KW-1185">Reference proteome</keyword>
<sequence length="108" mass="11926">MPLTMVITRDVEDRYRGFLGSAMLELAPGVYAQPRMSAGVRTRIWTVVEEWHTRLRRSSIVMCWAESAAAGGLGLLTLGEPPKDVVSHEGVLLVRRALSSRIPVKPTP</sequence>
<dbReference type="Proteomes" id="UP000032305">
    <property type="component" value="Unassembled WGS sequence"/>
</dbReference>
<name>A0A0A1WAX2_9SPHN</name>
<dbReference type="eggNOG" id="ENOG5030NH1">
    <property type="taxonomic scope" value="Bacteria"/>
</dbReference>
<gene>
    <name evidence="1" type="ORF">SP5_076_00940</name>
</gene>